<accession>A0A6C0DID9</accession>
<evidence type="ECO:0000256" key="1">
    <source>
        <dbReference type="SAM" id="Phobius"/>
    </source>
</evidence>
<feature type="transmembrane region" description="Helical" evidence="1">
    <location>
        <begin position="35"/>
        <end position="54"/>
    </location>
</feature>
<keyword evidence="1" id="KW-0472">Membrane</keyword>
<dbReference type="AlphaFoldDB" id="A0A6C0DID9"/>
<evidence type="ECO:0000313" key="2">
    <source>
        <dbReference type="EMBL" id="QHT16287.1"/>
    </source>
</evidence>
<name>A0A6C0DID9_9ZZZZ</name>
<organism evidence="2">
    <name type="scientific">viral metagenome</name>
    <dbReference type="NCBI Taxonomy" id="1070528"/>
    <lineage>
        <taxon>unclassified sequences</taxon>
        <taxon>metagenomes</taxon>
        <taxon>organismal metagenomes</taxon>
    </lineage>
</organism>
<reference evidence="2" key="1">
    <citation type="journal article" date="2020" name="Nature">
        <title>Giant virus diversity and host interactions through global metagenomics.</title>
        <authorList>
            <person name="Schulz F."/>
            <person name="Roux S."/>
            <person name="Paez-Espino D."/>
            <person name="Jungbluth S."/>
            <person name="Walsh D.A."/>
            <person name="Denef V.J."/>
            <person name="McMahon K.D."/>
            <person name="Konstantinidis K.T."/>
            <person name="Eloe-Fadrosh E.A."/>
            <person name="Kyrpides N.C."/>
            <person name="Woyke T."/>
        </authorList>
    </citation>
    <scope>NUCLEOTIDE SEQUENCE</scope>
    <source>
        <strain evidence="2">GVMAG-M-3300023174-182</strain>
    </source>
</reference>
<dbReference type="EMBL" id="MN739619">
    <property type="protein sequence ID" value="QHT16287.1"/>
    <property type="molecule type" value="Genomic_DNA"/>
</dbReference>
<keyword evidence="1" id="KW-1133">Transmembrane helix</keyword>
<proteinExistence type="predicted"/>
<feature type="transmembrane region" description="Helical" evidence="1">
    <location>
        <begin position="6"/>
        <end position="23"/>
    </location>
</feature>
<sequence>MDNIFFSATVISIIFLLFKFIEMRFVEKENKPLKFLIRDTIVVFFSIVSGGFILDQIKPIMNSNNGLPTNTPIFIDNPEF</sequence>
<protein>
    <submittedName>
        <fullName evidence="2">Uncharacterized protein</fullName>
    </submittedName>
</protein>
<keyword evidence="1" id="KW-0812">Transmembrane</keyword>